<name>A0AAN8PV62_PATCE</name>
<keyword evidence="4" id="KW-1185">Reference proteome</keyword>
<accession>A0AAN8PV62</accession>
<keyword evidence="2" id="KW-0472">Membrane</keyword>
<sequence length="479" mass="53232">MGLNVSSVKICFVTYCVAVLVPGLVHSIIWDYDCLPIDCSQGKRNYPGDEDFICQIGLQKECDIAQNIKLPRTTKVNPNIVKLGHVGLYAQRHDKYPSTYPALNISVVLPNSDKRALDVAMVMVNFRSQSGTHNDEFYYNLPRCLLFDFSTSKLTKIDLQHPREISYPCLVGLSTEFPKHYTINLTDLPFATVTSYSVTTYSYVRQDTCITASAIAVLQPTKTIHVVFESLSGGVHTVRLYLKKNSSVIDSFNIAGNQHEFTVRESGEYRVGIEPFQSQTACPELLTDLISCPGSPKLENVVMGTIEQRSDMLAVPLVLGLALLVVLISCTIILIRGRKPYRNSPNHTLIPLTTFYTSVNPSQEYGTDVENMADLGDTRNGGHLNFHQDQENTRVKTVVDCDAQSDIDGAQGNEIDEKNMSSGDHLNSYQDNTWVTSAVRDSRSDDDNIDLANMEDFSDPSSSDHLISYPDTKSVETSV</sequence>
<gene>
    <name evidence="3" type="ORF">SNE40_010805</name>
</gene>
<feature type="region of interest" description="Disordered" evidence="1">
    <location>
        <begin position="453"/>
        <end position="479"/>
    </location>
</feature>
<feature type="transmembrane region" description="Helical" evidence="2">
    <location>
        <begin position="313"/>
        <end position="335"/>
    </location>
</feature>
<proteinExistence type="predicted"/>
<dbReference type="AlphaFoldDB" id="A0AAN8PV62"/>
<comment type="caution">
    <text evidence="3">The sequence shown here is derived from an EMBL/GenBank/DDBJ whole genome shotgun (WGS) entry which is preliminary data.</text>
</comment>
<feature type="compositionally biased region" description="Polar residues" evidence="1">
    <location>
        <begin position="420"/>
        <end position="429"/>
    </location>
</feature>
<evidence type="ECO:0000313" key="3">
    <source>
        <dbReference type="EMBL" id="KAK6183299.1"/>
    </source>
</evidence>
<feature type="region of interest" description="Disordered" evidence="1">
    <location>
        <begin position="406"/>
        <end position="429"/>
    </location>
</feature>
<dbReference type="EMBL" id="JAZGQO010000007">
    <property type="protein sequence ID" value="KAK6183299.1"/>
    <property type="molecule type" value="Genomic_DNA"/>
</dbReference>
<keyword evidence="2" id="KW-0812">Transmembrane</keyword>
<evidence type="ECO:0000256" key="1">
    <source>
        <dbReference type="SAM" id="MobiDB-lite"/>
    </source>
</evidence>
<dbReference type="Proteomes" id="UP001347796">
    <property type="component" value="Unassembled WGS sequence"/>
</dbReference>
<evidence type="ECO:0000313" key="4">
    <source>
        <dbReference type="Proteomes" id="UP001347796"/>
    </source>
</evidence>
<evidence type="ECO:0000256" key="2">
    <source>
        <dbReference type="SAM" id="Phobius"/>
    </source>
</evidence>
<protein>
    <submittedName>
        <fullName evidence="3">Uncharacterized protein</fullName>
    </submittedName>
</protein>
<organism evidence="3 4">
    <name type="scientific">Patella caerulea</name>
    <name type="common">Rayed Mediterranean limpet</name>
    <dbReference type="NCBI Taxonomy" id="87958"/>
    <lineage>
        <taxon>Eukaryota</taxon>
        <taxon>Metazoa</taxon>
        <taxon>Spiralia</taxon>
        <taxon>Lophotrochozoa</taxon>
        <taxon>Mollusca</taxon>
        <taxon>Gastropoda</taxon>
        <taxon>Patellogastropoda</taxon>
        <taxon>Patelloidea</taxon>
        <taxon>Patellidae</taxon>
        <taxon>Patella</taxon>
    </lineage>
</organism>
<keyword evidence="2" id="KW-1133">Transmembrane helix</keyword>
<reference evidence="3 4" key="1">
    <citation type="submission" date="2024-01" db="EMBL/GenBank/DDBJ databases">
        <title>The genome of the rayed Mediterranean limpet Patella caerulea (Linnaeus, 1758).</title>
        <authorList>
            <person name="Anh-Thu Weber A."/>
            <person name="Halstead-Nussloch G."/>
        </authorList>
    </citation>
    <scope>NUCLEOTIDE SEQUENCE [LARGE SCALE GENOMIC DNA]</scope>
    <source>
        <strain evidence="3">AATW-2023a</strain>
        <tissue evidence="3">Whole specimen</tissue>
    </source>
</reference>